<evidence type="ECO:0000256" key="3">
    <source>
        <dbReference type="ARBA" id="ARBA00022475"/>
    </source>
</evidence>
<keyword evidence="8 9" id="KW-0472">Membrane</keyword>
<dbReference type="PROSITE" id="PS50893">
    <property type="entry name" value="ABC_TRANSPORTER_2"/>
    <property type="match status" value="1"/>
</dbReference>
<dbReference type="InterPro" id="IPR003439">
    <property type="entry name" value="ABC_transporter-like_ATP-bd"/>
</dbReference>
<comment type="subcellular location">
    <subcellularLocation>
        <location evidence="1">Cell membrane</location>
        <topology evidence="1">Multi-pass membrane protein</topology>
    </subcellularLocation>
</comment>
<feature type="transmembrane region" description="Helical" evidence="9">
    <location>
        <begin position="74"/>
        <end position="96"/>
    </location>
</feature>
<evidence type="ECO:0000256" key="2">
    <source>
        <dbReference type="ARBA" id="ARBA00022448"/>
    </source>
</evidence>
<keyword evidence="3" id="KW-1003">Cell membrane</keyword>
<dbReference type="GO" id="GO:0005886">
    <property type="term" value="C:plasma membrane"/>
    <property type="evidence" value="ECO:0007669"/>
    <property type="project" value="UniProtKB-SubCell"/>
</dbReference>
<evidence type="ECO:0000313" key="12">
    <source>
        <dbReference type="Proteomes" id="UP000034774"/>
    </source>
</evidence>
<feature type="transmembrane region" description="Helical" evidence="9">
    <location>
        <begin position="178"/>
        <end position="194"/>
    </location>
</feature>
<dbReference type="Gene3D" id="3.40.50.300">
    <property type="entry name" value="P-loop containing nucleotide triphosphate hydrolases"/>
    <property type="match status" value="1"/>
</dbReference>
<proteinExistence type="predicted"/>
<gene>
    <name evidence="11" type="ORF">UT17_C0004G0266</name>
</gene>
<keyword evidence="2" id="KW-0813">Transport</keyword>
<accession>A0A0G0LJ32</accession>
<dbReference type="InterPro" id="IPR036640">
    <property type="entry name" value="ABC1_TM_sf"/>
</dbReference>
<evidence type="ECO:0000259" key="10">
    <source>
        <dbReference type="PROSITE" id="PS50893"/>
    </source>
</evidence>
<feature type="transmembrane region" description="Helical" evidence="9">
    <location>
        <begin position="272"/>
        <end position="290"/>
    </location>
</feature>
<evidence type="ECO:0000256" key="6">
    <source>
        <dbReference type="ARBA" id="ARBA00022840"/>
    </source>
</evidence>
<feature type="transmembrane region" description="Helical" evidence="9">
    <location>
        <begin position="34"/>
        <end position="54"/>
    </location>
</feature>
<dbReference type="SUPFAM" id="SSF90123">
    <property type="entry name" value="ABC transporter transmembrane region"/>
    <property type="match status" value="1"/>
</dbReference>
<dbReference type="EMBL" id="LBVU01000004">
    <property type="protein sequence ID" value="KKQ91918.1"/>
    <property type="molecule type" value="Genomic_DNA"/>
</dbReference>
<evidence type="ECO:0000256" key="7">
    <source>
        <dbReference type="ARBA" id="ARBA00022989"/>
    </source>
</evidence>
<dbReference type="GO" id="GO:0015421">
    <property type="term" value="F:ABC-type oligopeptide transporter activity"/>
    <property type="evidence" value="ECO:0007669"/>
    <property type="project" value="TreeGrafter"/>
</dbReference>
<dbReference type="Proteomes" id="UP000034774">
    <property type="component" value="Unassembled WGS sequence"/>
</dbReference>
<dbReference type="SMART" id="SM00382">
    <property type="entry name" value="AAA"/>
    <property type="match status" value="1"/>
</dbReference>
<dbReference type="PATRIC" id="fig|1618572.3.peg.986"/>
<dbReference type="InterPro" id="IPR003593">
    <property type="entry name" value="AAA+_ATPase"/>
</dbReference>
<dbReference type="PANTHER" id="PTHR43394">
    <property type="entry name" value="ATP-DEPENDENT PERMEASE MDL1, MITOCHONDRIAL"/>
    <property type="match status" value="1"/>
</dbReference>
<dbReference type="PANTHER" id="PTHR43394:SF1">
    <property type="entry name" value="ATP-BINDING CASSETTE SUB-FAMILY B MEMBER 10, MITOCHONDRIAL"/>
    <property type="match status" value="1"/>
</dbReference>
<name>A0A0G0LJ32_9BACT</name>
<dbReference type="GO" id="GO:0016887">
    <property type="term" value="F:ATP hydrolysis activity"/>
    <property type="evidence" value="ECO:0007669"/>
    <property type="project" value="InterPro"/>
</dbReference>
<sequence length="606" mass="69407">MGGIKKGIDSFKEIIFNLKRMLALSWQTDKFLTVGYYGSSGLAAIFPIIASYIFKLFIDNTIANLGIKPSVPLILVAILAARYVSSWIWDVVSWVFKETYFDYLVRYKLQNKFNNLFCDKISHLDIQHLENSETQDLINKAKDTMTWRPPDFLRAFSYLFTNLVALISSFLLLGQYNWYLPFIILLFGLPRLYLRAKMGSIQWSVWGSSTPESRKMWYLQSLLTQKNAIIESKIFQSTDSLIRKSIDIQTDLYEKNKKPVQSFIKVGSIPQFFEMFVVFGFALARLPLVLNGQMSIGDFSFFIDMLDRVLNSVAGTVGNLGWMYENNLYVNHFFEVMNLPKVVHESANPIAINPSVNPPEIEFKNVSFSYPNSKKKVLKNLNFKINSGENVALVGKNGAGKTTIVKLLCRFYDVTGGEILINGTNIKDVDLKDWYRYLGTLFQEFIKYDFTVKENITLGKTENFDQEKMIFAAKQSGADKFINELPKKYDQILGKQFEGGKELSIGQWQKIAIARAFYEGAPILILDEPTSAIDAETEYSIFKNLDREYKNKSLLLISHRFSTVRTADRILVIDNGEIIEEGTHEKLIAKKGEYSTMFNKQAIGYK</sequence>
<dbReference type="GO" id="GO:0005524">
    <property type="term" value="F:ATP binding"/>
    <property type="evidence" value="ECO:0007669"/>
    <property type="project" value="UniProtKB-KW"/>
</dbReference>
<dbReference type="Gene3D" id="1.20.1560.10">
    <property type="entry name" value="ABC transporter type 1, transmembrane domain"/>
    <property type="match status" value="1"/>
</dbReference>
<keyword evidence="4 9" id="KW-0812">Transmembrane</keyword>
<dbReference type="FunFam" id="3.40.50.300:FF:000221">
    <property type="entry name" value="Multidrug ABC transporter ATP-binding protein"/>
    <property type="match status" value="1"/>
</dbReference>
<keyword evidence="6 11" id="KW-0067">ATP-binding</keyword>
<dbReference type="SUPFAM" id="SSF52540">
    <property type="entry name" value="P-loop containing nucleoside triphosphate hydrolases"/>
    <property type="match status" value="1"/>
</dbReference>
<reference evidence="11 12" key="1">
    <citation type="journal article" date="2015" name="Nature">
        <title>rRNA introns, odd ribosomes, and small enigmatic genomes across a large radiation of phyla.</title>
        <authorList>
            <person name="Brown C.T."/>
            <person name="Hug L.A."/>
            <person name="Thomas B.C."/>
            <person name="Sharon I."/>
            <person name="Castelle C.J."/>
            <person name="Singh A."/>
            <person name="Wilkins M.J."/>
            <person name="Williams K.H."/>
            <person name="Banfield J.F."/>
        </authorList>
    </citation>
    <scope>NUCLEOTIDE SEQUENCE [LARGE SCALE GENOMIC DNA]</scope>
</reference>
<feature type="domain" description="ABC transporter" evidence="10">
    <location>
        <begin position="361"/>
        <end position="600"/>
    </location>
</feature>
<keyword evidence="7 9" id="KW-1133">Transmembrane helix</keyword>
<evidence type="ECO:0000256" key="5">
    <source>
        <dbReference type="ARBA" id="ARBA00022741"/>
    </source>
</evidence>
<comment type="caution">
    <text evidence="11">The sequence shown here is derived from an EMBL/GenBank/DDBJ whole genome shotgun (WGS) entry which is preliminary data.</text>
</comment>
<dbReference type="InterPro" id="IPR027417">
    <property type="entry name" value="P-loop_NTPase"/>
</dbReference>
<evidence type="ECO:0000313" key="11">
    <source>
        <dbReference type="EMBL" id="KKQ91918.1"/>
    </source>
</evidence>
<dbReference type="Pfam" id="PF00005">
    <property type="entry name" value="ABC_tran"/>
    <property type="match status" value="1"/>
</dbReference>
<keyword evidence="5" id="KW-0547">Nucleotide-binding</keyword>
<evidence type="ECO:0000256" key="4">
    <source>
        <dbReference type="ARBA" id="ARBA00022692"/>
    </source>
</evidence>
<evidence type="ECO:0000256" key="9">
    <source>
        <dbReference type="SAM" id="Phobius"/>
    </source>
</evidence>
<organism evidence="11 12">
    <name type="scientific">Candidatus Woesebacteria bacterium GW2011_GWB1_39_10</name>
    <dbReference type="NCBI Taxonomy" id="1618572"/>
    <lineage>
        <taxon>Bacteria</taxon>
        <taxon>Candidatus Woeseibacteriota</taxon>
    </lineage>
</organism>
<dbReference type="STRING" id="1618572.UT17_C0004G0266"/>
<dbReference type="InterPro" id="IPR039421">
    <property type="entry name" value="Type_1_exporter"/>
</dbReference>
<evidence type="ECO:0000256" key="1">
    <source>
        <dbReference type="ARBA" id="ARBA00004651"/>
    </source>
</evidence>
<protein>
    <submittedName>
        <fullName evidence="11">ABC transporter, ATP-binding/permease protein</fullName>
    </submittedName>
</protein>
<feature type="transmembrane region" description="Helical" evidence="9">
    <location>
        <begin position="152"/>
        <end position="172"/>
    </location>
</feature>
<dbReference type="AlphaFoldDB" id="A0A0G0LJ32"/>
<evidence type="ECO:0000256" key="8">
    <source>
        <dbReference type="ARBA" id="ARBA00023136"/>
    </source>
</evidence>